<dbReference type="InterPro" id="IPR035925">
    <property type="entry name" value="BSD_dom_sf"/>
</dbReference>
<evidence type="ECO:0000259" key="2">
    <source>
        <dbReference type="PROSITE" id="PS50858"/>
    </source>
</evidence>
<evidence type="ECO:0000313" key="3">
    <source>
        <dbReference type="EMBL" id="KYQ46471.1"/>
    </source>
</evidence>
<dbReference type="InterPro" id="IPR005607">
    <property type="entry name" value="BSD_dom"/>
</dbReference>
<feature type="compositionally biased region" description="Polar residues" evidence="1">
    <location>
        <begin position="1"/>
        <end position="11"/>
    </location>
</feature>
<feature type="region of interest" description="Disordered" evidence="1">
    <location>
        <begin position="401"/>
        <end position="422"/>
    </location>
</feature>
<dbReference type="GO" id="GO:0005634">
    <property type="term" value="C:nucleus"/>
    <property type="evidence" value="ECO:0007669"/>
    <property type="project" value="TreeGrafter"/>
</dbReference>
<dbReference type="PROSITE" id="PS50858">
    <property type="entry name" value="BSD"/>
    <property type="match status" value="1"/>
</dbReference>
<dbReference type="SUPFAM" id="SSF140383">
    <property type="entry name" value="BSD domain-like"/>
    <property type="match status" value="1"/>
</dbReference>
<feature type="compositionally biased region" description="Acidic residues" evidence="1">
    <location>
        <begin position="507"/>
        <end position="516"/>
    </location>
</feature>
<dbReference type="SMART" id="SM00751">
    <property type="entry name" value="BSD"/>
    <property type="match status" value="1"/>
</dbReference>
<dbReference type="PANTHER" id="PTHR16019:SF6">
    <property type="entry name" value="SYNAPSE-ASSOCIATED PROTEIN 1"/>
    <property type="match status" value="1"/>
</dbReference>
<gene>
    <name evidence="3" type="ORF">ALC60_14568</name>
</gene>
<feature type="region of interest" description="Disordered" evidence="1">
    <location>
        <begin position="470"/>
        <end position="516"/>
    </location>
</feature>
<feature type="region of interest" description="Disordered" evidence="1">
    <location>
        <begin position="1"/>
        <end position="136"/>
    </location>
</feature>
<accession>A0A151WF77</accession>
<dbReference type="Pfam" id="PF03909">
    <property type="entry name" value="BSD"/>
    <property type="match status" value="1"/>
</dbReference>
<feature type="compositionally biased region" description="Low complexity" evidence="1">
    <location>
        <begin position="114"/>
        <end position="126"/>
    </location>
</feature>
<proteinExistence type="predicted"/>
<organism evidence="3 4">
    <name type="scientific">Mycetomoellerius zeteki</name>
    <dbReference type="NCBI Taxonomy" id="64791"/>
    <lineage>
        <taxon>Eukaryota</taxon>
        <taxon>Metazoa</taxon>
        <taxon>Ecdysozoa</taxon>
        <taxon>Arthropoda</taxon>
        <taxon>Hexapoda</taxon>
        <taxon>Insecta</taxon>
        <taxon>Pterygota</taxon>
        <taxon>Neoptera</taxon>
        <taxon>Endopterygota</taxon>
        <taxon>Hymenoptera</taxon>
        <taxon>Apocrita</taxon>
        <taxon>Aculeata</taxon>
        <taxon>Formicoidea</taxon>
        <taxon>Formicidae</taxon>
        <taxon>Myrmicinae</taxon>
        <taxon>Mycetomoellerius</taxon>
    </lineage>
</organism>
<dbReference type="Gene3D" id="1.10.3970.10">
    <property type="entry name" value="BSD domain"/>
    <property type="match status" value="1"/>
</dbReference>
<dbReference type="AlphaFoldDB" id="A0A151WF77"/>
<dbReference type="GO" id="GO:0045202">
    <property type="term" value="C:synapse"/>
    <property type="evidence" value="ECO:0007669"/>
    <property type="project" value="TreeGrafter"/>
</dbReference>
<dbReference type="GO" id="GO:0005794">
    <property type="term" value="C:Golgi apparatus"/>
    <property type="evidence" value="ECO:0007669"/>
    <property type="project" value="TreeGrafter"/>
</dbReference>
<reference evidence="3 4" key="1">
    <citation type="submission" date="2015-09" db="EMBL/GenBank/DDBJ databases">
        <title>Trachymyrmex zeteki WGS genome.</title>
        <authorList>
            <person name="Nygaard S."/>
            <person name="Hu H."/>
            <person name="Boomsma J."/>
            <person name="Zhang G."/>
        </authorList>
    </citation>
    <scope>NUCLEOTIDE SEQUENCE [LARGE SCALE GENOMIC DNA]</scope>
    <source>
        <strain evidence="3">Tzet28-1</strain>
        <tissue evidence="3">Whole body</tissue>
    </source>
</reference>
<name>A0A151WF77_9HYME</name>
<dbReference type="Proteomes" id="UP000075809">
    <property type="component" value="Unassembled WGS sequence"/>
</dbReference>
<dbReference type="InterPro" id="IPR051494">
    <property type="entry name" value="BSD_domain-containing"/>
</dbReference>
<dbReference type="GO" id="GO:0038203">
    <property type="term" value="P:TORC2 signaling"/>
    <property type="evidence" value="ECO:0007669"/>
    <property type="project" value="TreeGrafter"/>
</dbReference>
<feature type="compositionally biased region" description="Low complexity" evidence="1">
    <location>
        <begin position="486"/>
        <end position="496"/>
    </location>
</feature>
<protein>
    <submittedName>
        <fullName evidence="3">Synapse-associated protein of 47 kDa</fullName>
    </submittedName>
</protein>
<evidence type="ECO:0000256" key="1">
    <source>
        <dbReference type="SAM" id="MobiDB-lite"/>
    </source>
</evidence>
<evidence type="ECO:0000313" key="4">
    <source>
        <dbReference type="Proteomes" id="UP000075809"/>
    </source>
</evidence>
<sequence length="516" mass="56156">MFSGLTNQVSTWMGKKPENGSEATPDMPKPTSPEVETSADLEKKNNTSPKGNKLEMFAGVKNQMSGWLSGGIPGLSRGAGAAEGEAPPPTETEESQPEEIQAPVSEQVKDDDASSATGGADSGPASLEGTPTDDKNEQQAFGAVSTKALAGAKSLGGFLYSAVNKAGKTVVEASAKIKKTVEENDSFVADKTEDYGRKRERRLSHYRLICESKDLNHIRVKKIAELKLVGIKRNQKRGRANIASIDRSVGRLIAELNKEQEAFIASKQTGEKGEAVAPWVGAPNEDALREECLSLSTDRRNFVRAPPPGVEFAWDFEAVQPMAQATLALDPNLEAMRFELVPKVISEENFWRNYFYRVSLLRQGYELNAMASQQQAESNPNQTLASTDSIDHTQVQMTTGQTTTTGVTTASSNSALADSPGHEFVSDTMRVSDTDLEEVREGMKKLGMQPPKEEDWERELEAELKDYEVVTGNNNGGSSGQERSVATATKDTAANDNDWEKQIDELLANEDDEDLK</sequence>
<feature type="domain" description="BSD" evidence="2">
    <location>
        <begin position="310"/>
        <end position="362"/>
    </location>
</feature>
<dbReference type="PANTHER" id="PTHR16019">
    <property type="entry name" value="SYNAPSE-ASSOCIATED PROTEIN"/>
    <property type="match status" value="1"/>
</dbReference>
<dbReference type="STRING" id="64791.A0A151WF77"/>
<keyword evidence="4" id="KW-1185">Reference proteome</keyword>
<dbReference type="EMBL" id="KQ983227">
    <property type="protein sequence ID" value="KYQ46471.1"/>
    <property type="molecule type" value="Genomic_DNA"/>
</dbReference>
<dbReference type="GO" id="GO:0048172">
    <property type="term" value="P:regulation of short-term neuronal synaptic plasticity"/>
    <property type="evidence" value="ECO:0007669"/>
    <property type="project" value="TreeGrafter"/>
</dbReference>